<dbReference type="InterPro" id="IPR046710">
    <property type="entry name" value="DUF6783"/>
</dbReference>
<dbReference type="Pfam" id="PF20574">
    <property type="entry name" value="DUF6783"/>
    <property type="match status" value="1"/>
</dbReference>
<dbReference type="EMBL" id="JBBNFW010000118">
    <property type="protein sequence ID" value="MEQ2412284.1"/>
    <property type="molecule type" value="Genomic_DNA"/>
</dbReference>
<accession>A0ABV1CMM4</accession>
<name>A0ABV1CMM4_9FIRM</name>
<feature type="non-terminal residue" evidence="1">
    <location>
        <position position="1"/>
    </location>
</feature>
<keyword evidence="2" id="KW-1185">Reference proteome</keyword>
<dbReference type="RefSeq" id="WP_349082705.1">
    <property type="nucleotide sequence ID" value="NZ_JBBNFW010000118.1"/>
</dbReference>
<evidence type="ECO:0000313" key="2">
    <source>
        <dbReference type="Proteomes" id="UP001470752"/>
    </source>
</evidence>
<organism evidence="1 2">
    <name type="scientific">Blautia acetigignens</name>
    <dbReference type="NCBI Taxonomy" id="2981783"/>
    <lineage>
        <taxon>Bacteria</taxon>
        <taxon>Bacillati</taxon>
        <taxon>Bacillota</taxon>
        <taxon>Clostridia</taxon>
        <taxon>Lachnospirales</taxon>
        <taxon>Lachnospiraceae</taxon>
        <taxon>Blautia</taxon>
    </lineage>
</organism>
<gene>
    <name evidence="1" type="ORF">AAAX94_04450</name>
</gene>
<protein>
    <submittedName>
        <fullName evidence="1">DUF6783 domain-containing protein</fullName>
    </submittedName>
</protein>
<dbReference type="Proteomes" id="UP001470752">
    <property type="component" value="Unassembled WGS sequence"/>
</dbReference>
<proteinExistence type="predicted"/>
<comment type="caution">
    <text evidence="1">The sequence shown here is derived from an EMBL/GenBank/DDBJ whole genome shotgun (WGS) entry which is preliminary data.</text>
</comment>
<evidence type="ECO:0000313" key="1">
    <source>
        <dbReference type="EMBL" id="MEQ2412284.1"/>
    </source>
</evidence>
<reference evidence="1 2" key="1">
    <citation type="submission" date="2024-04" db="EMBL/GenBank/DDBJ databases">
        <title>Human intestinal bacterial collection.</title>
        <authorList>
            <person name="Pauvert C."/>
            <person name="Hitch T.C.A."/>
            <person name="Clavel T."/>
        </authorList>
    </citation>
    <scope>NUCLEOTIDE SEQUENCE [LARGE SCALE GENOMIC DNA]</scope>
    <source>
        <strain evidence="1 2">CLA-AA-H161</strain>
    </source>
</reference>
<sequence>GALIRTKSPTNCDAHLAESLFQTCSKNQVLIIFNYISKDTPASIAKSGKSGSPLPEQPKQLLFTLAGLKERPMWTVTRKEQEA</sequence>